<dbReference type="EMBL" id="CP089984">
    <property type="protein sequence ID" value="WXB17919.1"/>
    <property type="molecule type" value="Genomic_DNA"/>
</dbReference>
<evidence type="ECO:0000313" key="3">
    <source>
        <dbReference type="Proteomes" id="UP001370348"/>
    </source>
</evidence>
<dbReference type="Proteomes" id="UP001370348">
    <property type="component" value="Chromosome"/>
</dbReference>
<dbReference type="RefSeq" id="WP_394827561.1">
    <property type="nucleotide sequence ID" value="NZ_CP089984.1"/>
</dbReference>
<name>A0ABZ2M3X7_9BACT</name>
<keyword evidence="3" id="KW-1185">Reference proteome</keyword>
<feature type="signal peptide" evidence="1">
    <location>
        <begin position="1"/>
        <end position="21"/>
    </location>
</feature>
<evidence type="ECO:0000256" key="1">
    <source>
        <dbReference type="SAM" id="SignalP"/>
    </source>
</evidence>
<protein>
    <submittedName>
        <fullName evidence="2">Uncharacterized protein</fullName>
    </submittedName>
</protein>
<keyword evidence="1" id="KW-0732">Signal</keyword>
<sequence>MSFRRSCLSISCVLSIAAVGAALLNCKDDDNKSNPPVDTADASAFEDVVIPDSEAPLVKFQGTVIAGELRSQPSSRVAERRVYPGVVTQLQSRPPKLQPTAGQPPANNVMIDGMGCVGFKAPNPALRGDADMGKITIEGLSAPSVPKPFICDRMQLGPVPGVLNYGCNLPPNMGPAGPLGGIALPYAPVAKFVDPADRLVATIAGGADVPAIKKTEPAPPAANNLNVSTDLWSIKPGDVDGTKDFTIKFDCGGNKCFQSAAIAVTIISSDGDIPAKDAGGDDPYFFPMPKPGPNWGLVVCQELPAQVETSLTVKANVLQTLGNSWSRLFVQVVPASTRTATSDNNDLVVLGTGIGLFGISARN</sequence>
<accession>A0ABZ2M3X7</accession>
<organism evidence="2 3">
    <name type="scientific">Pendulispora albinea</name>
    <dbReference type="NCBI Taxonomy" id="2741071"/>
    <lineage>
        <taxon>Bacteria</taxon>
        <taxon>Pseudomonadati</taxon>
        <taxon>Myxococcota</taxon>
        <taxon>Myxococcia</taxon>
        <taxon>Myxococcales</taxon>
        <taxon>Sorangiineae</taxon>
        <taxon>Pendulisporaceae</taxon>
        <taxon>Pendulispora</taxon>
    </lineage>
</organism>
<reference evidence="2 3" key="1">
    <citation type="submission" date="2021-12" db="EMBL/GenBank/DDBJ databases">
        <title>Discovery of the Pendulisporaceae a myxobacterial family with distinct sporulation behavior and unique specialized metabolism.</title>
        <authorList>
            <person name="Garcia R."/>
            <person name="Popoff A."/>
            <person name="Bader C.D."/>
            <person name="Loehr J."/>
            <person name="Walesch S."/>
            <person name="Walt C."/>
            <person name="Boldt J."/>
            <person name="Bunk B."/>
            <person name="Haeckl F.J.F.P.J."/>
            <person name="Gunesch A.P."/>
            <person name="Birkelbach J."/>
            <person name="Nuebel U."/>
            <person name="Pietschmann T."/>
            <person name="Bach T."/>
            <person name="Mueller R."/>
        </authorList>
    </citation>
    <scope>NUCLEOTIDE SEQUENCE [LARGE SCALE GENOMIC DNA]</scope>
    <source>
        <strain evidence="2 3">MSr11954</strain>
    </source>
</reference>
<feature type="chain" id="PRO_5046567548" evidence="1">
    <location>
        <begin position="22"/>
        <end position="363"/>
    </location>
</feature>
<evidence type="ECO:0000313" key="2">
    <source>
        <dbReference type="EMBL" id="WXB17919.1"/>
    </source>
</evidence>
<gene>
    <name evidence="2" type="ORF">LZC94_11720</name>
</gene>
<proteinExistence type="predicted"/>